<evidence type="ECO:0000313" key="1">
    <source>
        <dbReference type="EMBL" id="EYU16574.1"/>
    </source>
</evidence>
<dbReference type="AlphaFoldDB" id="A0A022PM26"/>
<accession>A0A022PM26</accession>
<protein>
    <submittedName>
        <fullName evidence="1">Uncharacterized protein</fullName>
    </submittedName>
</protein>
<gene>
    <name evidence="1" type="ORF">BA1DRAFT_00858</name>
</gene>
<dbReference type="Proteomes" id="UP000023464">
    <property type="component" value="Unassembled WGS sequence"/>
</dbReference>
<sequence length="80" mass="9034">MNSLIQQLINTKADFTVTGNRVIVHSDLAVCRYRLNLQENYLKVDELPDELIVEGSLYIGSGIRTLPATLVVGKNLYKER</sequence>
<reference evidence="1 2" key="1">
    <citation type="submission" date="2014-03" db="EMBL/GenBank/DDBJ databases">
        <title>Draft Genome of Photorhabdus luminescens BA1, an Egyptian Isolate.</title>
        <authorList>
            <person name="Ghazal S."/>
            <person name="Hurst S.G.IV."/>
            <person name="Morris K."/>
            <person name="Thomas K."/>
            <person name="Tisa L.S."/>
        </authorList>
    </citation>
    <scope>NUCLEOTIDE SEQUENCE [LARGE SCALE GENOMIC DNA]</scope>
    <source>
        <strain evidence="1 2">BA1</strain>
    </source>
</reference>
<evidence type="ECO:0000313" key="2">
    <source>
        <dbReference type="Proteomes" id="UP000023464"/>
    </source>
</evidence>
<dbReference type="RefSeq" id="WP_036776322.1">
    <property type="nucleotide sequence ID" value="NZ_CAWLTM010000106.1"/>
</dbReference>
<name>A0A022PM26_9GAMM</name>
<organism evidence="1 2">
    <name type="scientific">Photorhabdus aegyptia</name>
    <dbReference type="NCBI Taxonomy" id="2805098"/>
    <lineage>
        <taxon>Bacteria</taxon>
        <taxon>Pseudomonadati</taxon>
        <taxon>Pseudomonadota</taxon>
        <taxon>Gammaproteobacteria</taxon>
        <taxon>Enterobacterales</taxon>
        <taxon>Morganellaceae</taxon>
        <taxon>Photorhabdus</taxon>
    </lineage>
</organism>
<dbReference type="EMBL" id="JFGV01000009">
    <property type="protein sequence ID" value="EYU16574.1"/>
    <property type="molecule type" value="Genomic_DNA"/>
</dbReference>
<keyword evidence="2" id="KW-1185">Reference proteome</keyword>
<comment type="caution">
    <text evidence="1">The sequence shown here is derived from an EMBL/GenBank/DDBJ whole genome shotgun (WGS) entry which is preliminary data.</text>
</comment>
<proteinExistence type="predicted"/>